<feature type="transmembrane region" description="Helical" evidence="13">
    <location>
        <begin position="44"/>
        <end position="63"/>
    </location>
</feature>
<evidence type="ECO:0000256" key="10">
    <source>
        <dbReference type="ARBA" id="ARBA00023224"/>
    </source>
</evidence>
<evidence type="ECO:0000256" key="2">
    <source>
        <dbReference type="ARBA" id="ARBA00007376"/>
    </source>
</evidence>
<keyword evidence="6 13" id="KW-1133">Transmembrane helix</keyword>
<accession>A0AAV6ZEQ6</accession>
<keyword evidence="5 12" id="KW-0812">Transmembrane</keyword>
<dbReference type="SUPFAM" id="SSF81321">
    <property type="entry name" value="Family A G protein-coupled receptor-like"/>
    <property type="match status" value="1"/>
</dbReference>
<dbReference type="Pfam" id="PF05296">
    <property type="entry name" value="TAS2R"/>
    <property type="match status" value="1"/>
</dbReference>
<dbReference type="PANTHER" id="PTHR11394">
    <property type="entry name" value="TASTE RECEPTOR TYPE 2"/>
    <property type="match status" value="1"/>
</dbReference>
<dbReference type="InterPro" id="IPR017452">
    <property type="entry name" value="GPCR_Rhodpsn_7TM"/>
</dbReference>
<feature type="transmembrane region" description="Helical" evidence="13">
    <location>
        <begin position="128"/>
        <end position="149"/>
    </location>
</feature>
<evidence type="ECO:0000313" key="16">
    <source>
        <dbReference type="Proteomes" id="UP000824782"/>
    </source>
</evidence>
<proteinExistence type="inferred from homology"/>
<evidence type="ECO:0000256" key="9">
    <source>
        <dbReference type="ARBA" id="ARBA00023170"/>
    </source>
</evidence>
<evidence type="ECO:0000313" key="15">
    <source>
        <dbReference type="EMBL" id="KAG8547849.1"/>
    </source>
</evidence>
<dbReference type="GO" id="GO:0004930">
    <property type="term" value="F:G protein-coupled receptor activity"/>
    <property type="evidence" value="ECO:0007669"/>
    <property type="project" value="UniProtKB-KW"/>
</dbReference>
<feature type="transmembrane region" description="Helical" evidence="13">
    <location>
        <begin position="184"/>
        <end position="208"/>
    </location>
</feature>
<evidence type="ECO:0000256" key="8">
    <source>
        <dbReference type="ARBA" id="ARBA00023136"/>
    </source>
</evidence>
<evidence type="ECO:0000256" key="13">
    <source>
        <dbReference type="SAM" id="Phobius"/>
    </source>
</evidence>
<keyword evidence="16" id="KW-1185">Reference proteome</keyword>
<keyword evidence="10 12" id="KW-0807">Transducer</keyword>
<keyword evidence="3 12" id="KW-0919">Taste</keyword>
<dbReference type="GO" id="GO:0033038">
    <property type="term" value="F:bitter taste receptor activity"/>
    <property type="evidence" value="ECO:0007669"/>
    <property type="project" value="InterPro"/>
</dbReference>
<keyword evidence="4 12" id="KW-0716">Sensory transduction</keyword>
<dbReference type="EMBL" id="WNYA01000589">
    <property type="protein sequence ID" value="KAG8547849.1"/>
    <property type="molecule type" value="Genomic_DNA"/>
</dbReference>
<feature type="transmembrane region" description="Helical" evidence="13">
    <location>
        <begin position="83"/>
        <end position="108"/>
    </location>
</feature>
<evidence type="ECO:0000256" key="6">
    <source>
        <dbReference type="ARBA" id="ARBA00022989"/>
    </source>
</evidence>
<evidence type="ECO:0000256" key="5">
    <source>
        <dbReference type="ARBA" id="ARBA00022692"/>
    </source>
</evidence>
<evidence type="ECO:0000256" key="12">
    <source>
        <dbReference type="RuleBase" id="RU004424"/>
    </source>
</evidence>
<feature type="transmembrane region" description="Helical" evidence="13">
    <location>
        <begin position="6"/>
        <end position="32"/>
    </location>
</feature>
<dbReference type="GO" id="GO:0016020">
    <property type="term" value="C:membrane"/>
    <property type="evidence" value="ECO:0007669"/>
    <property type="project" value="UniProtKB-SubCell"/>
</dbReference>
<keyword evidence="7 12" id="KW-0297">G-protein coupled receptor</keyword>
<comment type="caution">
    <text evidence="15">The sequence shown here is derived from an EMBL/GenBank/DDBJ whole genome shotgun (WGS) entry which is preliminary data.</text>
</comment>
<feature type="transmembrane region" description="Helical" evidence="13">
    <location>
        <begin position="229"/>
        <end position="251"/>
    </location>
</feature>
<keyword evidence="9 12" id="KW-0675">Receptor</keyword>
<feature type="domain" description="G-protein coupled receptors family 1 profile" evidence="14">
    <location>
        <begin position="22"/>
        <end position="253"/>
    </location>
</feature>
<dbReference type="PROSITE" id="PS50262">
    <property type="entry name" value="G_PROTEIN_RECEP_F1_2"/>
    <property type="match status" value="1"/>
</dbReference>
<evidence type="ECO:0000256" key="11">
    <source>
        <dbReference type="RuleBase" id="RU004423"/>
    </source>
</evidence>
<gene>
    <name evidence="15" type="ORF">GDO81_027310</name>
</gene>
<evidence type="ECO:0000256" key="4">
    <source>
        <dbReference type="ARBA" id="ARBA00022606"/>
    </source>
</evidence>
<dbReference type="FunFam" id="1.20.1070.10:FF:000055">
    <property type="entry name" value="Taste receptor type 2"/>
    <property type="match status" value="1"/>
</dbReference>
<evidence type="ECO:0000256" key="7">
    <source>
        <dbReference type="ARBA" id="ARBA00023040"/>
    </source>
</evidence>
<sequence>MLSFFITDIIIHSLCLVTGITGNSFILIVHLLDWLRTHDYNPCNLILSAIAISNIFLQGSVVFQEFAFVLFFDFYIQGRITVILIVIITSLSLSSLWSSTVLCFYYCVKILQLRGNLFYKLKVRLPVLVPWLLAFSFVLSWCVAITSYWDMYMDLSFATTNITGNLTNIMVHEYKSKCNCVFQLYNFVASVAFFLILVTAGAVITSLCRHMRRMRQDSEGTGHPRISSHLSAARTMTCLLVIYLIFFAAFALLNDPSGPADEIIITLNLICITLFPTVNCSILILGNRKLTNVLKKLLCMQSGPGNTEVTVTTFQ</sequence>
<dbReference type="AlphaFoldDB" id="A0AAV6ZEQ6"/>
<evidence type="ECO:0000259" key="14">
    <source>
        <dbReference type="PROSITE" id="PS50262"/>
    </source>
</evidence>
<protein>
    <recommendedName>
        <fullName evidence="12">Taste receptor type 2</fullName>
    </recommendedName>
</protein>
<keyword evidence="8 12" id="KW-0472">Membrane</keyword>
<evidence type="ECO:0000256" key="3">
    <source>
        <dbReference type="ARBA" id="ARBA00022480"/>
    </source>
</evidence>
<feature type="transmembrane region" description="Helical" evidence="13">
    <location>
        <begin position="263"/>
        <end position="286"/>
    </location>
</feature>
<dbReference type="Gene3D" id="1.20.1070.10">
    <property type="entry name" value="Rhodopsin 7-helix transmembrane proteins"/>
    <property type="match status" value="1"/>
</dbReference>
<dbReference type="Proteomes" id="UP000824782">
    <property type="component" value="Unassembled WGS sequence"/>
</dbReference>
<reference evidence="15" key="1">
    <citation type="thesis" date="2020" institute="ProQuest LLC" country="789 East Eisenhower Parkway, Ann Arbor, MI, USA">
        <title>Comparative Genomics and Chromosome Evolution.</title>
        <authorList>
            <person name="Mudd A.B."/>
        </authorList>
    </citation>
    <scope>NUCLEOTIDE SEQUENCE</scope>
    <source>
        <strain evidence="15">237g6f4</strain>
        <tissue evidence="15">Blood</tissue>
    </source>
</reference>
<evidence type="ECO:0000256" key="1">
    <source>
        <dbReference type="ARBA" id="ARBA00004141"/>
    </source>
</evidence>
<comment type="subcellular location">
    <subcellularLocation>
        <location evidence="1 12">Membrane</location>
        <topology evidence="1 12">Multi-pass membrane protein</topology>
    </subcellularLocation>
</comment>
<comment type="similarity">
    <text evidence="2 11">Belongs to the G-protein coupled receptor T2R family.</text>
</comment>
<name>A0AAV6ZEQ6_ENGPU</name>
<dbReference type="PANTHER" id="PTHR11394:SF144">
    <property type="entry name" value="TASTE RECEPTOR TYPE 2"/>
    <property type="match status" value="1"/>
</dbReference>
<organism evidence="15 16">
    <name type="scientific">Engystomops pustulosus</name>
    <name type="common">Tungara frog</name>
    <name type="synonym">Physalaemus pustulosus</name>
    <dbReference type="NCBI Taxonomy" id="76066"/>
    <lineage>
        <taxon>Eukaryota</taxon>
        <taxon>Metazoa</taxon>
        <taxon>Chordata</taxon>
        <taxon>Craniata</taxon>
        <taxon>Vertebrata</taxon>
        <taxon>Euteleostomi</taxon>
        <taxon>Amphibia</taxon>
        <taxon>Batrachia</taxon>
        <taxon>Anura</taxon>
        <taxon>Neobatrachia</taxon>
        <taxon>Hyloidea</taxon>
        <taxon>Leptodactylidae</taxon>
        <taxon>Leiuperinae</taxon>
        <taxon>Engystomops</taxon>
    </lineage>
</organism>
<dbReference type="InterPro" id="IPR007960">
    <property type="entry name" value="TAS2R"/>
</dbReference>